<dbReference type="CDD" id="cd02869">
    <property type="entry name" value="PseudoU_synth_RluA_like"/>
    <property type="match status" value="1"/>
</dbReference>
<dbReference type="AlphaFoldDB" id="A0A6G1SQ25"/>
<dbReference type="PANTHER" id="PTHR21600">
    <property type="entry name" value="MITOCHONDRIAL RNA PSEUDOURIDINE SYNTHASE"/>
    <property type="match status" value="1"/>
</dbReference>
<evidence type="ECO:0000313" key="10">
    <source>
        <dbReference type="EMBL" id="MDE51993.1"/>
    </source>
</evidence>
<evidence type="ECO:0000256" key="4">
    <source>
        <dbReference type="ARBA" id="ARBA00023235"/>
    </source>
</evidence>
<evidence type="ECO:0000256" key="6">
    <source>
        <dbReference type="ARBA" id="ARBA00039953"/>
    </source>
</evidence>
<comment type="catalytic activity">
    <reaction evidence="2">
        <text>uridine in 5S rRNA = pseudouridine in 5S rRNA</text>
        <dbReference type="Rhea" id="RHEA:47036"/>
        <dbReference type="Rhea" id="RHEA-COMP:11730"/>
        <dbReference type="Rhea" id="RHEA-COMP:11731"/>
        <dbReference type="ChEBI" id="CHEBI:65314"/>
        <dbReference type="ChEBI" id="CHEBI:65315"/>
    </reaction>
</comment>
<dbReference type="Pfam" id="PF00849">
    <property type="entry name" value="PseudoU_synth_2"/>
    <property type="match status" value="1"/>
</dbReference>
<evidence type="ECO:0000256" key="1">
    <source>
        <dbReference type="ARBA" id="ARBA00001166"/>
    </source>
</evidence>
<dbReference type="Gene3D" id="3.30.2350.10">
    <property type="entry name" value="Pseudouridine synthase"/>
    <property type="match status" value="1"/>
</dbReference>
<protein>
    <recommendedName>
        <fullName evidence="6">Pseudouridylate synthase RPUSD4, mitochondrial</fullName>
    </recommendedName>
    <alternativeName>
        <fullName evidence="7">RNA pseudouridylate synthase domain-containing protein 4</fullName>
    </alternativeName>
</protein>
<dbReference type="PROSITE" id="PS01129">
    <property type="entry name" value="PSI_RLU"/>
    <property type="match status" value="1"/>
</dbReference>
<dbReference type="InterPro" id="IPR006224">
    <property type="entry name" value="PsdUridine_synth_RluA-like_CS"/>
</dbReference>
<accession>A0A6G1SQ25</accession>
<name>A0A6G1SQ25_9ACAR</name>
<dbReference type="EMBL" id="GGYP01007222">
    <property type="protein sequence ID" value="MDE51993.1"/>
    <property type="molecule type" value="Transcribed_RNA"/>
</dbReference>
<dbReference type="InterPro" id="IPR006145">
    <property type="entry name" value="PsdUridine_synth_RsuA/RluA"/>
</dbReference>
<comment type="catalytic activity">
    <reaction evidence="1">
        <text>a uridine in mRNA = a pseudouridine in mRNA</text>
        <dbReference type="Rhea" id="RHEA:56644"/>
        <dbReference type="Rhea" id="RHEA-COMP:14658"/>
        <dbReference type="Rhea" id="RHEA-COMP:14659"/>
        <dbReference type="ChEBI" id="CHEBI:65314"/>
        <dbReference type="ChEBI" id="CHEBI:65315"/>
    </reaction>
</comment>
<dbReference type="InterPro" id="IPR020103">
    <property type="entry name" value="PsdUridine_synth_cat_dom_sf"/>
</dbReference>
<feature type="domain" description="Pseudouridine synthase RsuA/RluA-like" evidence="9">
    <location>
        <begin position="373"/>
        <end position="538"/>
    </location>
</feature>
<keyword evidence="4" id="KW-0413">Isomerase</keyword>
<comment type="similarity">
    <text evidence="3">Belongs to the pseudouridine synthase RluA family.</text>
</comment>
<dbReference type="PANTHER" id="PTHR21600:SF83">
    <property type="entry name" value="PSEUDOURIDYLATE SYNTHASE RPUSD4, MITOCHONDRIAL"/>
    <property type="match status" value="1"/>
</dbReference>
<dbReference type="SUPFAM" id="SSF55120">
    <property type="entry name" value="Pseudouridine synthase"/>
    <property type="match status" value="1"/>
</dbReference>
<dbReference type="GO" id="GO:0001522">
    <property type="term" value="P:pseudouridine synthesis"/>
    <property type="evidence" value="ECO:0007669"/>
    <property type="project" value="InterPro"/>
</dbReference>
<sequence>MRQSTIRRLTTRVSYKDFFGINDITSKDVAGAFPSGTKLSTVRIEKKYNPLMGARVRFANEEKDSDKVFGRIRIDSDNVTRKHGQYEPEKTERLHDTVELKQMFVPDGVTERTQVEAQQTNEGQQIDTSSIPNVRQEFRISEVQPVKQISEVLQIFRREGDEKAAALKYKNTPPLTFYFESAIKIESKDTSNTEMMGDDARMGASTTPPPQTIIKSKKRKQQESKEQTDQPTIRRPQVDLDAEAGPEGARAPLHELDELSIELVERQGEFDKNDVGFDRFIDQRFDVSDEPTRPMKAAEYIEEIRNKKLTPIDKNLKQRLDSKERLFPLNPSIRLDSRGFRNYTFQVPDWTNVRRADAIGYLRGSIIYNNYDILAINKPYGIASHANKNKSNDEFDMNTLVSELAKSLKIERIYLAHRLDKTTSGVLLFATSQERARNLNKLFKSDEIKKTYICITKNVPDPQYGIIDMPIGEIEVAGKLRSCPAPQNLDEKKQLSKKYREARRAITEYRVIDFKRHVALVELKPQTGVKHQLRCHMSFGLNTPILGDHKYSHLDKLAPQKLPNSILGAFNLRQSKVRTLPMHLHAKSIVIPGAKANGETLFIDAPLPQYFIDNMKALKLRINP</sequence>
<evidence type="ECO:0000259" key="9">
    <source>
        <dbReference type="Pfam" id="PF00849"/>
    </source>
</evidence>
<gene>
    <name evidence="10" type="primary">Rpusd4_0</name>
    <name evidence="10" type="ORF">g.629</name>
</gene>
<evidence type="ECO:0000256" key="3">
    <source>
        <dbReference type="ARBA" id="ARBA00010876"/>
    </source>
</evidence>
<dbReference type="GO" id="GO:0003723">
    <property type="term" value="F:RNA binding"/>
    <property type="evidence" value="ECO:0007669"/>
    <property type="project" value="InterPro"/>
</dbReference>
<reference evidence="10" key="1">
    <citation type="submission" date="2018-10" db="EMBL/GenBank/DDBJ databases">
        <title>Transcriptome assembly of Aceria tosichella (Wheat curl mite) Type 2.</title>
        <authorList>
            <person name="Scully E.D."/>
            <person name="Geib S.M."/>
            <person name="Palmer N.A."/>
            <person name="Gupta A.K."/>
            <person name="Sarath G."/>
            <person name="Tatineni S."/>
        </authorList>
    </citation>
    <scope>NUCLEOTIDE SEQUENCE</scope>
    <source>
        <strain evidence="10">LincolnNE</strain>
    </source>
</reference>
<proteinExistence type="inferred from homology"/>
<feature type="region of interest" description="Disordered" evidence="8">
    <location>
        <begin position="189"/>
        <end position="238"/>
    </location>
</feature>
<comment type="catalytic activity">
    <reaction evidence="5">
        <text>a uridine in tRNA = a pseudouridine in tRNA</text>
        <dbReference type="Rhea" id="RHEA:54572"/>
        <dbReference type="Rhea" id="RHEA-COMP:13339"/>
        <dbReference type="Rhea" id="RHEA-COMP:13934"/>
        <dbReference type="ChEBI" id="CHEBI:65314"/>
        <dbReference type="ChEBI" id="CHEBI:65315"/>
    </reaction>
</comment>
<evidence type="ECO:0000256" key="7">
    <source>
        <dbReference type="ARBA" id="ARBA00041563"/>
    </source>
</evidence>
<evidence type="ECO:0000256" key="5">
    <source>
        <dbReference type="ARBA" id="ARBA00036943"/>
    </source>
</evidence>
<dbReference type="GO" id="GO:0009982">
    <property type="term" value="F:pseudouridine synthase activity"/>
    <property type="evidence" value="ECO:0007669"/>
    <property type="project" value="InterPro"/>
</dbReference>
<evidence type="ECO:0000256" key="2">
    <source>
        <dbReference type="ARBA" id="ARBA00001896"/>
    </source>
</evidence>
<organism evidence="10">
    <name type="scientific">Aceria tosichella</name>
    <name type="common">wheat curl mite</name>
    <dbReference type="NCBI Taxonomy" id="561515"/>
    <lineage>
        <taxon>Eukaryota</taxon>
        <taxon>Metazoa</taxon>
        <taxon>Ecdysozoa</taxon>
        <taxon>Arthropoda</taxon>
        <taxon>Chelicerata</taxon>
        <taxon>Arachnida</taxon>
        <taxon>Acari</taxon>
        <taxon>Acariformes</taxon>
        <taxon>Trombidiformes</taxon>
        <taxon>Prostigmata</taxon>
        <taxon>Eupodina</taxon>
        <taxon>Eriophyoidea</taxon>
        <taxon>Eriophyidae</taxon>
        <taxon>Eriophyinae</taxon>
        <taxon>Aceriini</taxon>
        <taxon>Aceria</taxon>
    </lineage>
</organism>
<dbReference type="InterPro" id="IPR050188">
    <property type="entry name" value="RluA_PseudoU_synthase"/>
</dbReference>
<evidence type="ECO:0000256" key="8">
    <source>
        <dbReference type="SAM" id="MobiDB-lite"/>
    </source>
</evidence>